<proteinExistence type="predicted"/>
<gene>
    <name evidence="2" type="ORF">HCT48_05575</name>
</gene>
<dbReference type="InterPro" id="IPR006287">
    <property type="entry name" value="DJ-1"/>
</dbReference>
<feature type="domain" description="DJ-1/PfpI" evidence="1">
    <location>
        <begin position="3"/>
        <end position="166"/>
    </location>
</feature>
<comment type="caution">
    <text evidence="2">The sequence shown here is derived from an EMBL/GenBank/DDBJ whole genome shotgun (WGS) entry which is preliminary data.</text>
</comment>
<dbReference type="InterPro" id="IPR050325">
    <property type="entry name" value="Prot/Nucl_acid_deglycase"/>
</dbReference>
<sequence length="188" mass="20450">MKYVAILLAEGFEEVEALLPCDFLRRAEIVTKLVSISEDLLVKGAHDITVQADMHLSEVQVADLLGVIVPGGMPGTKHLAENLAVIRLLNDAHAQGKIVGAICASPAIVMPKTNFFAEKTFTCTPSQRDLLADKKYYIEAPVVIDGKVITSRGPGTTAHFTHAIIQELKSKEIADALFTRALFHLEEC</sequence>
<dbReference type="Proteomes" id="UP000778951">
    <property type="component" value="Unassembled WGS sequence"/>
</dbReference>
<dbReference type="CDD" id="cd03135">
    <property type="entry name" value="GATase1_DJ-1"/>
    <property type="match status" value="1"/>
</dbReference>
<evidence type="ECO:0000313" key="2">
    <source>
        <dbReference type="EMBL" id="NIZ69682.1"/>
    </source>
</evidence>
<reference evidence="2" key="1">
    <citation type="submission" date="2020-03" db="EMBL/GenBank/DDBJ databases">
        <title>Spirochaetal bacteria isolated from arthropods constitute a novel genus Entomospira genus novum within the order Spirochaetales.</title>
        <authorList>
            <person name="Grana-Miraglia L."/>
            <person name="Sikutova S."/>
            <person name="Fingerle V."/>
            <person name="Sing A."/>
            <person name="Castillo-Ramirez S."/>
            <person name="Margos G."/>
            <person name="Rudolf I."/>
        </authorList>
    </citation>
    <scope>NUCLEOTIDE SEQUENCE</scope>
    <source>
        <strain evidence="2">BR149</strain>
    </source>
</reference>
<protein>
    <submittedName>
        <fullName evidence="2">DJ-1/PfpI family protein</fullName>
    </submittedName>
</protein>
<dbReference type="NCBIfam" id="TIGR01383">
    <property type="entry name" value="not_thiJ"/>
    <property type="match status" value="1"/>
</dbReference>
<accession>A0A968KWV8</accession>
<dbReference type="InterPro" id="IPR002818">
    <property type="entry name" value="DJ-1/PfpI"/>
</dbReference>
<dbReference type="Pfam" id="PF01965">
    <property type="entry name" value="DJ-1_PfpI"/>
    <property type="match status" value="1"/>
</dbReference>
<dbReference type="AlphaFoldDB" id="A0A968KWV8"/>
<keyword evidence="3" id="KW-1185">Reference proteome</keyword>
<evidence type="ECO:0000313" key="3">
    <source>
        <dbReference type="Proteomes" id="UP000778951"/>
    </source>
</evidence>
<dbReference type="InterPro" id="IPR029062">
    <property type="entry name" value="Class_I_gatase-like"/>
</dbReference>
<dbReference type="SUPFAM" id="SSF52317">
    <property type="entry name" value="Class I glutamine amidotransferase-like"/>
    <property type="match status" value="1"/>
</dbReference>
<organism evidence="2 3">
    <name type="scientific">Entomospira culicis</name>
    <dbReference type="NCBI Taxonomy" id="2719989"/>
    <lineage>
        <taxon>Bacteria</taxon>
        <taxon>Pseudomonadati</taxon>
        <taxon>Spirochaetota</taxon>
        <taxon>Spirochaetia</taxon>
        <taxon>Spirochaetales</taxon>
        <taxon>Spirochaetaceae</taxon>
        <taxon>Entomospira</taxon>
    </lineage>
</organism>
<dbReference type="PANTHER" id="PTHR48094:SF12">
    <property type="entry name" value="PARKINSON DISEASE PROTEIN 7 HOMOLOG"/>
    <property type="match status" value="1"/>
</dbReference>
<evidence type="ECO:0000259" key="1">
    <source>
        <dbReference type="Pfam" id="PF01965"/>
    </source>
</evidence>
<dbReference type="EMBL" id="JAATLM010000001">
    <property type="protein sequence ID" value="NIZ69682.1"/>
    <property type="molecule type" value="Genomic_DNA"/>
</dbReference>
<dbReference type="RefSeq" id="WP_167695767.1">
    <property type="nucleotide sequence ID" value="NZ_CP118181.1"/>
</dbReference>
<dbReference type="GO" id="GO:0005737">
    <property type="term" value="C:cytoplasm"/>
    <property type="evidence" value="ECO:0007669"/>
    <property type="project" value="TreeGrafter"/>
</dbReference>
<dbReference type="PANTHER" id="PTHR48094">
    <property type="entry name" value="PROTEIN/NUCLEIC ACID DEGLYCASE DJ-1-RELATED"/>
    <property type="match status" value="1"/>
</dbReference>
<name>A0A968KWV8_9SPIO</name>
<dbReference type="Gene3D" id="3.40.50.880">
    <property type="match status" value="1"/>
</dbReference>